<feature type="transmembrane region" description="Helical" evidence="1">
    <location>
        <begin position="83"/>
        <end position="106"/>
    </location>
</feature>
<reference evidence="2 3" key="1">
    <citation type="submission" date="2019-12" db="EMBL/GenBank/DDBJ databases">
        <authorList>
            <person name="Huq M.A."/>
        </authorList>
    </citation>
    <scope>NUCLEOTIDE SEQUENCE [LARGE SCALE GENOMIC DNA]</scope>
    <source>
        <strain evidence="2 3">MAH-18</strain>
    </source>
</reference>
<comment type="caution">
    <text evidence="2">The sequence shown here is derived from an EMBL/GenBank/DDBJ whole genome shotgun (WGS) entry which is preliminary data.</text>
</comment>
<proteinExistence type="predicted"/>
<evidence type="ECO:0000256" key="1">
    <source>
        <dbReference type="SAM" id="Phobius"/>
    </source>
</evidence>
<dbReference type="RefSeq" id="WP_157343947.1">
    <property type="nucleotide sequence ID" value="NZ_WSEK01000004.1"/>
</dbReference>
<dbReference type="AlphaFoldDB" id="A0A6L6XTS7"/>
<accession>A0A6L6XTS7</accession>
<evidence type="ECO:0008006" key="4">
    <source>
        <dbReference type="Google" id="ProtNLM"/>
    </source>
</evidence>
<keyword evidence="1" id="KW-0472">Membrane</keyword>
<keyword evidence="1" id="KW-1133">Transmembrane helix</keyword>
<gene>
    <name evidence="2" type="ORF">GON03_16570</name>
</gene>
<dbReference type="EMBL" id="WSEK01000004">
    <property type="protein sequence ID" value="MVQ50801.1"/>
    <property type="molecule type" value="Genomic_DNA"/>
</dbReference>
<organism evidence="2 3">
    <name type="scientific">Nocardioides agri</name>
    <dbReference type="NCBI Taxonomy" id="2682843"/>
    <lineage>
        <taxon>Bacteria</taxon>
        <taxon>Bacillati</taxon>
        <taxon>Actinomycetota</taxon>
        <taxon>Actinomycetes</taxon>
        <taxon>Propionibacteriales</taxon>
        <taxon>Nocardioidaceae</taxon>
        <taxon>Nocardioides</taxon>
    </lineage>
</organism>
<name>A0A6L6XTS7_9ACTN</name>
<sequence length="265" mass="28414">MSTPDRRARDRDRDAAIELVEAACAAGRIVEMDRDLRVAELRRAGTMAEIEVHTRDLRPAASDEDRYPTLAEVSARSGKLPKAVWVIPLVAVLVVAASIVGALVAFTDVSQTAREATGLDGDPSADVLSVDGYADLVAAVEEQSGGTEAFDAVLYPEYAVVSLPVDARTQRYRSWYWDGSALATSSQGTASSPRFDLAAVDPAVLVDLVEQVQGLVEDPASWYVIVRAPDDGGAMIWAYASNEFAETAYLGARPDGTITYDSTKQ</sequence>
<evidence type="ECO:0000313" key="2">
    <source>
        <dbReference type="EMBL" id="MVQ50801.1"/>
    </source>
</evidence>
<keyword evidence="3" id="KW-1185">Reference proteome</keyword>
<evidence type="ECO:0000313" key="3">
    <source>
        <dbReference type="Proteomes" id="UP000473525"/>
    </source>
</evidence>
<protein>
    <recommendedName>
        <fullName evidence="4">DUF1707 domain-containing protein</fullName>
    </recommendedName>
</protein>
<dbReference type="Proteomes" id="UP000473525">
    <property type="component" value="Unassembled WGS sequence"/>
</dbReference>
<keyword evidence="1" id="KW-0812">Transmembrane</keyword>